<organism evidence="1 2">
    <name type="scientific">Deinococcus lacus</name>
    <dbReference type="NCBI Taxonomy" id="392561"/>
    <lineage>
        <taxon>Bacteria</taxon>
        <taxon>Thermotogati</taxon>
        <taxon>Deinococcota</taxon>
        <taxon>Deinococci</taxon>
        <taxon>Deinococcales</taxon>
        <taxon>Deinococcaceae</taxon>
        <taxon>Deinococcus</taxon>
    </lineage>
</organism>
<proteinExistence type="predicted"/>
<protein>
    <submittedName>
        <fullName evidence="1">Uncharacterized protein</fullName>
    </submittedName>
</protein>
<keyword evidence="2" id="KW-1185">Reference proteome</keyword>
<evidence type="ECO:0000313" key="1">
    <source>
        <dbReference type="EMBL" id="MFC6591410.1"/>
    </source>
</evidence>
<gene>
    <name evidence="1" type="ORF">ACFP81_04875</name>
</gene>
<dbReference type="RefSeq" id="WP_380082412.1">
    <property type="nucleotide sequence ID" value="NZ_JBHSWD010000001.1"/>
</dbReference>
<dbReference type="EMBL" id="JBHSWD010000001">
    <property type="protein sequence ID" value="MFC6591410.1"/>
    <property type="molecule type" value="Genomic_DNA"/>
</dbReference>
<accession>A0ABW1YDB6</accession>
<name>A0ABW1YDB6_9DEIO</name>
<sequence>MSMPFVGESPCFSLNIRAVSDPELGVSLVLAPGGAPLSLGEKVLRVMGVADSAVILRPVSSGLRGRCSGNSLLAEWEGQGKEQIELLQSGGPRGGQISGWHRRHTGSGWRQSETQVDLTVSGDQVQGRIGRPHPHSGKDVMVGGTLPPLLSALAGCLAYRLLVHREESSA</sequence>
<comment type="caution">
    <text evidence="1">The sequence shown here is derived from an EMBL/GenBank/DDBJ whole genome shotgun (WGS) entry which is preliminary data.</text>
</comment>
<evidence type="ECO:0000313" key="2">
    <source>
        <dbReference type="Proteomes" id="UP001596297"/>
    </source>
</evidence>
<dbReference type="Proteomes" id="UP001596297">
    <property type="component" value="Unassembled WGS sequence"/>
</dbReference>
<reference evidence="2" key="1">
    <citation type="journal article" date="2019" name="Int. J. Syst. Evol. Microbiol.">
        <title>The Global Catalogue of Microorganisms (GCM) 10K type strain sequencing project: providing services to taxonomists for standard genome sequencing and annotation.</title>
        <authorList>
            <consortium name="The Broad Institute Genomics Platform"/>
            <consortium name="The Broad Institute Genome Sequencing Center for Infectious Disease"/>
            <person name="Wu L."/>
            <person name="Ma J."/>
        </authorList>
    </citation>
    <scope>NUCLEOTIDE SEQUENCE [LARGE SCALE GENOMIC DNA]</scope>
    <source>
        <strain evidence="2">CGMCC 1.15772</strain>
    </source>
</reference>